<evidence type="ECO:0008006" key="3">
    <source>
        <dbReference type="Google" id="ProtNLM"/>
    </source>
</evidence>
<proteinExistence type="predicted"/>
<dbReference type="Proteomes" id="UP000247346">
    <property type="component" value="Unassembled WGS sequence"/>
</dbReference>
<dbReference type="EMBL" id="MDEK01000001">
    <property type="protein sequence ID" value="PPU85211.1"/>
    <property type="molecule type" value="Genomic_DNA"/>
</dbReference>
<dbReference type="OrthoDB" id="6636872at2"/>
<name>A0A2P5Z9E2_9XANT</name>
<dbReference type="RefSeq" id="WP_040902244.1">
    <property type="nucleotide sequence ID" value="NZ_CP132343.1"/>
</dbReference>
<evidence type="ECO:0000313" key="1">
    <source>
        <dbReference type="EMBL" id="PPU85211.1"/>
    </source>
</evidence>
<dbReference type="GeneID" id="93879739"/>
<dbReference type="AlphaFoldDB" id="A0A2P5Z9E2"/>
<organism evidence="1 2">
    <name type="scientific">Xanthomonas sacchari</name>
    <dbReference type="NCBI Taxonomy" id="56458"/>
    <lineage>
        <taxon>Bacteria</taxon>
        <taxon>Pseudomonadati</taxon>
        <taxon>Pseudomonadota</taxon>
        <taxon>Gammaproteobacteria</taxon>
        <taxon>Lysobacterales</taxon>
        <taxon>Lysobacteraceae</taxon>
        <taxon>Xanthomonas</taxon>
    </lineage>
</organism>
<protein>
    <recommendedName>
        <fullName evidence="3">HEAT repeat domain-containing protein</fullName>
    </recommendedName>
</protein>
<evidence type="ECO:0000313" key="2">
    <source>
        <dbReference type="Proteomes" id="UP000247346"/>
    </source>
</evidence>
<reference evidence="1 2" key="1">
    <citation type="submission" date="2016-08" db="EMBL/GenBank/DDBJ databases">
        <authorList>
            <person name="Seilhamer J.J."/>
        </authorList>
    </citation>
    <scope>NUCLEOTIDE SEQUENCE [LARGE SCALE GENOMIC DNA]</scope>
    <source>
        <strain evidence="1 2">CFBP4641</strain>
    </source>
</reference>
<accession>A0A2P5Z9E2</accession>
<comment type="caution">
    <text evidence="1">The sequence shown here is derived from an EMBL/GenBank/DDBJ whole genome shotgun (WGS) entry which is preliminary data.</text>
</comment>
<gene>
    <name evidence="1" type="ORF">XsacCFBP4641_01045</name>
</gene>
<sequence length="142" mass="15823">MNKTDSMAFLRAQQPLPDDDQLSQDLIDAYDVARRLFVADPDRAALSLFLRSFGTGDGWGVYPLVEDVFHACDRSDTVAAIREALEDPTLPDGSRYWVTQLAAAFPDSTLREGLARSLRSAHPDVREAAEMALEMLDRHATR</sequence>
<dbReference type="STRING" id="56458.SB85_04895"/>